<comment type="subcellular location">
    <subcellularLocation>
        <location evidence="1">Membrane</location>
        <topology evidence="1">Peripheral membrane protein</topology>
    </subcellularLocation>
</comment>
<feature type="compositionally biased region" description="Basic and acidic residues" evidence="5">
    <location>
        <begin position="173"/>
        <end position="187"/>
    </location>
</feature>
<dbReference type="OrthoDB" id="27823at2759"/>
<feature type="compositionally biased region" description="Polar residues" evidence="5">
    <location>
        <begin position="131"/>
        <end position="155"/>
    </location>
</feature>
<feature type="region of interest" description="Disordered" evidence="5">
    <location>
        <begin position="1"/>
        <end position="457"/>
    </location>
</feature>
<dbReference type="InterPro" id="IPR050384">
    <property type="entry name" value="Endophilin_SH3RF"/>
</dbReference>
<dbReference type="InterPro" id="IPR036028">
    <property type="entry name" value="SH3-like_dom_sf"/>
</dbReference>
<dbReference type="AlphaFoldDB" id="A0A6S7GJP2"/>
<feature type="compositionally biased region" description="Basic and acidic residues" evidence="5">
    <location>
        <begin position="305"/>
        <end position="314"/>
    </location>
</feature>
<keyword evidence="7" id="KW-1185">Reference proteome</keyword>
<name>A0A6S7GJP2_PARCT</name>
<feature type="compositionally biased region" description="Basic and acidic residues" evidence="5">
    <location>
        <begin position="47"/>
        <end position="59"/>
    </location>
</feature>
<feature type="compositionally biased region" description="Low complexity" evidence="5">
    <location>
        <begin position="204"/>
        <end position="227"/>
    </location>
</feature>
<dbReference type="EMBL" id="CACRXK020002303">
    <property type="protein sequence ID" value="CAB3993654.1"/>
    <property type="molecule type" value="Genomic_DNA"/>
</dbReference>
<feature type="compositionally biased region" description="Pro residues" evidence="5">
    <location>
        <begin position="1"/>
        <end position="13"/>
    </location>
</feature>
<feature type="compositionally biased region" description="Basic and acidic residues" evidence="5">
    <location>
        <begin position="348"/>
        <end position="390"/>
    </location>
</feature>
<evidence type="ECO:0000313" key="6">
    <source>
        <dbReference type="EMBL" id="CAB3993654.1"/>
    </source>
</evidence>
<sequence length="868" mass="95381">MAQPRTNPPPVPPRVDLGETEESELDSQEHVAVSAQPPTDFNGPEIAKPEPVEHPKIDKPVVTPKSSSSMPPSPNASKPINIAPLPVGKSTKPVPKKEAKSRPTISIISARPMDQTSSLSSVQFKNDKAELTTQEGNVNNNQQSANAEVTAQVPTRLNKPSKPAPLAPRKSPPKLEDRNPKSVDTSKKMAPVPNLRSKTKTSKKNSGSVFYIDTSSDSAMDTKSSSTPTIDNSSNETVQKPKQVTSQSNLKSKPTLPAPRKHKTKNEQQKASDIDPVINTKAKPPEKAVSKPKLKPTIITAKTPKQRDKTDEVKISLSKNVNTSSITKTADDDRPSRPSFPPSATTDELNKNESQPERPKAPPNTIKEKERDVEMKREQKKGEKNVQPEKKRPKSKPTRPPMTKKPSRPAPAKPKVTRKTSSKTNDVSNSEKTTTDKSGLAQLSGPPRAQAKFDYTGGTDDDLTFKAGDTIMLTSKVDDDWLVGYLEKNVMHQGLFPWSFVEIIVALKEQPNEKPNRKEVPSEPYATALNDFQGQSEAELSFSSGETIILLERINDEWLKGKSNNSIGIFPANFVEIKHDLPAITNQTRVVTPEQTDNSLKTNASSEEWCQAIHDYQGEHTDDLSFVVGTKIKIVERVSQDWFKGEHSGKSGIFPASFVEVIGEASKTSQDFSLVTAVHDYPGESADDLSFKTGDKIKVIERINSDWLMGEFNGKQGLFPASFVEGLQSESSSVIQTSDKEKEQTKNFLMAKAIHDFSGENPGELHFSVGDVIQVLREIDSNWSEGRINDVSGMFPTAFVEIQPPASKDEVYAKALYDFAGESEHDLSFKAGDTIKILEHVNDDWCSGSNGGKIGHFPSSFVQILSLR</sequence>
<dbReference type="PRINTS" id="PR00452">
    <property type="entry name" value="SH3DOMAIN"/>
</dbReference>
<dbReference type="InterPro" id="IPR001452">
    <property type="entry name" value="SH3_domain"/>
</dbReference>
<evidence type="ECO:0000256" key="4">
    <source>
        <dbReference type="ARBA" id="ARBA00023136"/>
    </source>
</evidence>
<organism evidence="6 7">
    <name type="scientific">Paramuricea clavata</name>
    <name type="common">Red gorgonian</name>
    <name type="synonym">Violescent sea-whip</name>
    <dbReference type="NCBI Taxonomy" id="317549"/>
    <lineage>
        <taxon>Eukaryota</taxon>
        <taxon>Metazoa</taxon>
        <taxon>Cnidaria</taxon>
        <taxon>Anthozoa</taxon>
        <taxon>Octocorallia</taxon>
        <taxon>Malacalcyonacea</taxon>
        <taxon>Plexauridae</taxon>
        <taxon>Paramuricea</taxon>
    </lineage>
</organism>
<reference evidence="6" key="1">
    <citation type="submission" date="2020-04" db="EMBL/GenBank/DDBJ databases">
        <authorList>
            <person name="Alioto T."/>
            <person name="Alioto T."/>
            <person name="Gomez Garrido J."/>
        </authorList>
    </citation>
    <scope>NUCLEOTIDE SEQUENCE</scope>
    <source>
        <strain evidence="6">A484AB</strain>
    </source>
</reference>
<dbReference type="CDD" id="cd00174">
    <property type="entry name" value="SH3"/>
    <property type="match status" value="4"/>
</dbReference>
<keyword evidence="4" id="KW-0472">Membrane</keyword>
<keyword evidence="3" id="KW-0175">Coiled coil</keyword>
<feature type="compositionally biased region" description="Polar residues" evidence="5">
    <location>
        <begin position="317"/>
        <end position="328"/>
    </location>
</feature>
<evidence type="ECO:0000256" key="1">
    <source>
        <dbReference type="ARBA" id="ARBA00004170"/>
    </source>
</evidence>
<feature type="compositionally biased region" description="Polar residues" evidence="5">
    <location>
        <begin position="228"/>
        <end position="252"/>
    </location>
</feature>
<evidence type="ECO:0000256" key="2">
    <source>
        <dbReference type="ARBA" id="ARBA00022443"/>
    </source>
</evidence>
<dbReference type="FunFam" id="2.30.30.40:FF:000072">
    <property type="entry name" value="Unconventional Myosin IB"/>
    <property type="match status" value="1"/>
</dbReference>
<feature type="compositionally biased region" description="Polar residues" evidence="5">
    <location>
        <begin position="114"/>
        <end position="124"/>
    </location>
</feature>
<evidence type="ECO:0000256" key="3">
    <source>
        <dbReference type="ARBA" id="ARBA00023054"/>
    </source>
</evidence>
<dbReference type="PANTHER" id="PTHR14167">
    <property type="entry name" value="SH3 DOMAIN-CONTAINING"/>
    <property type="match status" value="1"/>
</dbReference>
<dbReference type="PROSITE" id="PS50002">
    <property type="entry name" value="SH3"/>
    <property type="match status" value="6"/>
</dbReference>
<dbReference type="Pfam" id="PF00018">
    <property type="entry name" value="SH3_1"/>
    <property type="match status" value="6"/>
</dbReference>
<protein>
    <submittedName>
        <fullName evidence="6">SH3 domain-containing 19-like</fullName>
    </submittedName>
</protein>
<keyword evidence="2" id="KW-0728">SH3 domain</keyword>
<evidence type="ECO:0000256" key="5">
    <source>
        <dbReference type="SAM" id="MobiDB-lite"/>
    </source>
</evidence>
<feature type="compositionally biased region" description="Low complexity" evidence="5">
    <location>
        <begin position="60"/>
        <end position="79"/>
    </location>
</feature>
<proteinExistence type="predicted"/>
<evidence type="ECO:0000313" key="7">
    <source>
        <dbReference type="Proteomes" id="UP001152795"/>
    </source>
</evidence>
<accession>A0A6S7GJP2</accession>
<dbReference type="Gene3D" id="2.30.30.40">
    <property type="entry name" value="SH3 Domains"/>
    <property type="match status" value="6"/>
</dbReference>
<dbReference type="SUPFAM" id="SSF50044">
    <property type="entry name" value="SH3-domain"/>
    <property type="match status" value="6"/>
</dbReference>
<gene>
    <name evidence="6" type="ORF">PACLA_8A085794</name>
</gene>
<dbReference type="PRINTS" id="PR00499">
    <property type="entry name" value="P67PHOX"/>
</dbReference>
<dbReference type="Proteomes" id="UP001152795">
    <property type="component" value="Unassembled WGS sequence"/>
</dbReference>
<dbReference type="PANTHER" id="PTHR14167:SF81">
    <property type="entry name" value="ENDOPHILIN-A"/>
    <property type="match status" value="1"/>
</dbReference>
<comment type="caution">
    <text evidence="6">The sequence shown here is derived from an EMBL/GenBank/DDBJ whole genome shotgun (WGS) entry which is preliminary data.</text>
</comment>
<feature type="compositionally biased region" description="Polar residues" evidence="5">
    <location>
        <begin position="422"/>
        <end position="432"/>
    </location>
</feature>
<dbReference type="SMART" id="SM00326">
    <property type="entry name" value="SH3"/>
    <property type="match status" value="6"/>
</dbReference>